<evidence type="ECO:0000256" key="1">
    <source>
        <dbReference type="ARBA" id="ARBA00023239"/>
    </source>
</evidence>
<dbReference type="Gene3D" id="3.20.19.10">
    <property type="entry name" value="Aconitase, domain 4"/>
    <property type="match status" value="1"/>
</dbReference>
<evidence type="ECO:0000313" key="2">
    <source>
        <dbReference type="EMBL" id="GAG73699.1"/>
    </source>
</evidence>
<keyword evidence="1" id="KW-0456">Lyase</keyword>
<dbReference type="PANTHER" id="PTHR43345">
    <property type="entry name" value="3-ISOPROPYLMALATE DEHYDRATASE SMALL SUBUNIT 2-RELATED-RELATED"/>
    <property type="match status" value="1"/>
</dbReference>
<dbReference type="AlphaFoldDB" id="X0ZW19"/>
<name>X0ZW19_9ZZZZ</name>
<dbReference type="EMBL" id="BART01001867">
    <property type="protein sequence ID" value="GAG73699.1"/>
    <property type="molecule type" value="Genomic_DNA"/>
</dbReference>
<accession>X0ZW19</accession>
<sequence length="91" mass="9828">MKIAGVGAVLAKSFACIFFRNSINVGLPALICDTDKIDSGDILEIDLKKGIINNKTKNLKLKFNPLPEVMIKILNDGGLASHIAMNKGFNL</sequence>
<organism evidence="2">
    <name type="scientific">marine sediment metagenome</name>
    <dbReference type="NCBI Taxonomy" id="412755"/>
    <lineage>
        <taxon>unclassified sequences</taxon>
        <taxon>metagenomes</taxon>
        <taxon>ecological metagenomes</taxon>
    </lineage>
</organism>
<dbReference type="SUPFAM" id="SSF52016">
    <property type="entry name" value="LeuD/IlvD-like"/>
    <property type="match status" value="1"/>
</dbReference>
<comment type="caution">
    <text evidence="2">The sequence shown here is derived from an EMBL/GenBank/DDBJ whole genome shotgun (WGS) entry which is preliminary data.</text>
</comment>
<dbReference type="InterPro" id="IPR050075">
    <property type="entry name" value="LeuD"/>
</dbReference>
<reference evidence="2" key="1">
    <citation type="journal article" date="2014" name="Front. Microbiol.">
        <title>High frequency of phylogenetically diverse reductive dehalogenase-homologous genes in deep subseafloor sedimentary metagenomes.</title>
        <authorList>
            <person name="Kawai M."/>
            <person name="Futagami T."/>
            <person name="Toyoda A."/>
            <person name="Takaki Y."/>
            <person name="Nishi S."/>
            <person name="Hori S."/>
            <person name="Arai W."/>
            <person name="Tsubouchi T."/>
            <person name="Morono Y."/>
            <person name="Uchiyama I."/>
            <person name="Ito T."/>
            <person name="Fujiyama A."/>
            <person name="Inagaki F."/>
            <person name="Takami H."/>
        </authorList>
    </citation>
    <scope>NUCLEOTIDE SEQUENCE</scope>
    <source>
        <strain evidence="2">Expedition CK06-06</strain>
    </source>
</reference>
<dbReference type="InterPro" id="IPR015928">
    <property type="entry name" value="Aconitase/3IPM_dehydase_swvl"/>
</dbReference>
<gene>
    <name evidence="2" type="ORF">S01H4_06177</name>
</gene>
<protein>
    <submittedName>
        <fullName evidence="2">Uncharacterized protein</fullName>
    </submittedName>
</protein>
<proteinExistence type="predicted"/>
<dbReference type="GO" id="GO:0016829">
    <property type="term" value="F:lyase activity"/>
    <property type="evidence" value="ECO:0007669"/>
    <property type="project" value="UniProtKB-KW"/>
</dbReference>
<dbReference type="PANTHER" id="PTHR43345:SF2">
    <property type="entry name" value="3-ISOPROPYLMALATE DEHYDRATASE SMALL SUBUNIT 1"/>
    <property type="match status" value="1"/>
</dbReference>